<keyword evidence="3" id="KW-1185">Reference proteome</keyword>
<feature type="region of interest" description="Disordered" evidence="1">
    <location>
        <begin position="1"/>
        <end position="31"/>
    </location>
</feature>
<gene>
    <name evidence="2" type="ORF">ABG768_000578</name>
</gene>
<dbReference type="AlphaFoldDB" id="A0AAW2B4Y2"/>
<accession>A0AAW2B4Y2</accession>
<protein>
    <submittedName>
        <fullName evidence="2">Uncharacterized protein</fullName>
    </submittedName>
</protein>
<evidence type="ECO:0000313" key="2">
    <source>
        <dbReference type="EMBL" id="KAK9981006.1"/>
    </source>
</evidence>
<sequence>MEHRPKPSKDKHRTAETERKSLQNGTKGNVSEGESLAEVIATVLKEFREIIGSVKQELISQMSDLRNSIQGSIDILTVSVSSMQGRISAAEQRISDVEDTV</sequence>
<feature type="compositionally biased region" description="Basic and acidic residues" evidence="1">
    <location>
        <begin position="1"/>
        <end position="21"/>
    </location>
</feature>
<dbReference type="Proteomes" id="UP001479290">
    <property type="component" value="Unassembled WGS sequence"/>
</dbReference>
<organism evidence="2 3">
    <name type="scientific">Culter alburnus</name>
    <name type="common">Topmouth culter</name>
    <dbReference type="NCBI Taxonomy" id="194366"/>
    <lineage>
        <taxon>Eukaryota</taxon>
        <taxon>Metazoa</taxon>
        <taxon>Chordata</taxon>
        <taxon>Craniata</taxon>
        <taxon>Vertebrata</taxon>
        <taxon>Euteleostomi</taxon>
        <taxon>Actinopterygii</taxon>
        <taxon>Neopterygii</taxon>
        <taxon>Teleostei</taxon>
        <taxon>Ostariophysi</taxon>
        <taxon>Cypriniformes</taxon>
        <taxon>Xenocyprididae</taxon>
        <taxon>Xenocypridinae</taxon>
        <taxon>Culter</taxon>
    </lineage>
</organism>
<proteinExistence type="predicted"/>
<reference evidence="2 3" key="1">
    <citation type="submission" date="2024-05" db="EMBL/GenBank/DDBJ databases">
        <title>A high-quality chromosomal-level genome assembly of Topmouth culter (Culter alburnus).</title>
        <authorList>
            <person name="Zhao H."/>
        </authorList>
    </citation>
    <scope>NUCLEOTIDE SEQUENCE [LARGE SCALE GENOMIC DNA]</scope>
    <source>
        <strain evidence="2">CATC2023</strain>
        <tissue evidence="2">Muscle</tissue>
    </source>
</reference>
<dbReference type="EMBL" id="JAWDJR010000001">
    <property type="protein sequence ID" value="KAK9981006.1"/>
    <property type="molecule type" value="Genomic_DNA"/>
</dbReference>
<name>A0AAW2B4Y2_CULAL</name>
<comment type="caution">
    <text evidence="2">The sequence shown here is derived from an EMBL/GenBank/DDBJ whole genome shotgun (WGS) entry which is preliminary data.</text>
</comment>
<evidence type="ECO:0000313" key="3">
    <source>
        <dbReference type="Proteomes" id="UP001479290"/>
    </source>
</evidence>
<evidence type="ECO:0000256" key="1">
    <source>
        <dbReference type="SAM" id="MobiDB-lite"/>
    </source>
</evidence>